<comment type="caution">
    <text evidence="1">The sequence shown here is derived from an EMBL/GenBank/DDBJ whole genome shotgun (WGS) entry which is preliminary data.</text>
</comment>
<protein>
    <submittedName>
        <fullName evidence="1">Uncharacterized protein</fullName>
    </submittedName>
</protein>
<name>A0A8S1QJ67_9CILI</name>
<gene>
    <name evidence="1" type="ORF">PSON_ATCC_30995.1.T1090087</name>
</gene>
<reference evidence="1" key="1">
    <citation type="submission" date="2021-01" db="EMBL/GenBank/DDBJ databases">
        <authorList>
            <consortium name="Genoscope - CEA"/>
            <person name="William W."/>
        </authorList>
    </citation>
    <scope>NUCLEOTIDE SEQUENCE</scope>
</reference>
<organism evidence="1 2">
    <name type="scientific">Paramecium sonneborni</name>
    <dbReference type="NCBI Taxonomy" id="65129"/>
    <lineage>
        <taxon>Eukaryota</taxon>
        <taxon>Sar</taxon>
        <taxon>Alveolata</taxon>
        <taxon>Ciliophora</taxon>
        <taxon>Intramacronucleata</taxon>
        <taxon>Oligohymenophorea</taxon>
        <taxon>Peniculida</taxon>
        <taxon>Parameciidae</taxon>
        <taxon>Paramecium</taxon>
    </lineage>
</organism>
<dbReference type="EMBL" id="CAJJDN010000109">
    <property type="protein sequence ID" value="CAD8115759.1"/>
    <property type="molecule type" value="Genomic_DNA"/>
</dbReference>
<proteinExistence type="predicted"/>
<keyword evidence="2" id="KW-1185">Reference proteome</keyword>
<evidence type="ECO:0000313" key="2">
    <source>
        <dbReference type="Proteomes" id="UP000692954"/>
    </source>
</evidence>
<dbReference type="Proteomes" id="UP000692954">
    <property type="component" value="Unassembled WGS sequence"/>
</dbReference>
<dbReference type="AlphaFoldDB" id="A0A8S1QJ67"/>
<sequence>MQLIEDPRFKEFKEKVGSAAQEFFQTMKTEIQTKRFNNKNNQIKRHYLLIFFSQKQKVDEHENQIQKEEILQEIKEQKEPVDDEIDQKAKQLAQIFDCSEQLAKGYVELFKGLSLKEIVDIIYNQK</sequence>
<accession>A0A8S1QJ67</accession>
<evidence type="ECO:0000313" key="1">
    <source>
        <dbReference type="EMBL" id="CAD8115759.1"/>
    </source>
</evidence>